<dbReference type="InterPro" id="IPR036895">
    <property type="entry name" value="Uracil-DNA_glycosylase-like_sf"/>
</dbReference>
<dbReference type="Gene3D" id="3.40.470.10">
    <property type="entry name" value="Uracil-DNA glycosylase-like domain"/>
    <property type="match status" value="1"/>
</dbReference>
<dbReference type="GO" id="GO:0008263">
    <property type="term" value="F:pyrimidine-specific mismatch base pair DNA N-glycosylase activity"/>
    <property type="evidence" value="ECO:0007669"/>
    <property type="project" value="TreeGrafter"/>
</dbReference>
<evidence type="ECO:0000313" key="7">
    <source>
        <dbReference type="Proteomes" id="UP000799778"/>
    </source>
</evidence>
<organism evidence="6 7">
    <name type="scientific">Aaosphaeria arxii CBS 175.79</name>
    <dbReference type="NCBI Taxonomy" id="1450172"/>
    <lineage>
        <taxon>Eukaryota</taxon>
        <taxon>Fungi</taxon>
        <taxon>Dikarya</taxon>
        <taxon>Ascomycota</taxon>
        <taxon>Pezizomycotina</taxon>
        <taxon>Dothideomycetes</taxon>
        <taxon>Pleosporomycetidae</taxon>
        <taxon>Pleosporales</taxon>
        <taxon>Pleosporales incertae sedis</taxon>
        <taxon>Aaosphaeria</taxon>
    </lineage>
</organism>
<dbReference type="RefSeq" id="XP_033386058.1">
    <property type="nucleotide sequence ID" value="XM_033523059.1"/>
</dbReference>
<dbReference type="GeneID" id="54280456"/>
<feature type="non-terminal residue" evidence="6">
    <location>
        <position position="1"/>
    </location>
</feature>
<dbReference type="CDD" id="cd10028">
    <property type="entry name" value="UDG-F2_TDG_MUG"/>
    <property type="match status" value="1"/>
</dbReference>
<gene>
    <name evidence="6" type="ORF">BU24DRAFT_334740</name>
</gene>
<keyword evidence="2" id="KW-0378">Hydrolase</keyword>
<keyword evidence="3" id="KW-0234">DNA repair</keyword>
<feature type="non-terminal residue" evidence="6">
    <location>
        <position position="287"/>
    </location>
</feature>
<evidence type="ECO:0000256" key="1">
    <source>
        <dbReference type="ARBA" id="ARBA00022763"/>
    </source>
</evidence>
<dbReference type="InterPro" id="IPR005122">
    <property type="entry name" value="Uracil-DNA_glycosylase-like"/>
</dbReference>
<reference evidence="6" key="1">
    <citation type="journal article" date="2020" name="Stud. Mycol.">
        <title>101 Dothideomycetes genomes: a test case for predicting lifestyles and emergence of pathogens.</title>
        <authorList>
            <person name="Haridas S."/>
            <person name="Albert R."/>
            <person name="Binder M."/>
            <person name="Bloem J."/>
            <person name="Labutti K."/>
            <person name="Salamov A."/>
            <person name="Andreopoulos B."/>
            <person name="Baker S."/>
            <person name="Barry K."/>
            <person name="Bills G."/>
            <person name="Bluhm B."/>
            <person name="Cannon C."/>
            <person name="Castanera R."/>
            <person name="Culley D."/>
            <person name="Daum C."/>
            <person name="Ezra D."/>
            <person name="Gonzalez J."/>
            <person name="Henrissat B."/>
            <person name="Kuo A."/>
            <person name="Liang C."/>
            <person name="Lipzen A."/>
            <person name="Lutzoni F."/>
            <person name="Magnuson J."/>
            <person name="Mondo S."/>
            <person name="Nolan M."/>
            <person name="Ohm R."/>
            <person name="Pangilinan J."/>
            <person name="Park H.-J."/>
            <person name="Ramirez L."/>
            <person name="Alfaro M."/>
            <person name="Sun H."/>
            <person name="Tritt A."/>
            <person name="Yoshinaga Y."/>
            <person name="Zwiers L.-H."/>
            <person name="Turgeon B."/>
            <person name="Goodwin S."/>
            <person name="Spatafora J."/>
            <person name="Crous P."/>
            <person name="Grigoriev I."/>
        </authorList>
    </citation>
    <scope>NUCLEOTIDE SEQUENCE</scope>
    <source>
        <strain evidence="6">CBS 175.79</strain>
    </source>
</reference>
<feature type="compositionally biased region" description="Basic residues" evidence="4">
    <location>
        <begin position="57"/>
        <end position="66"/>
    </location>
</feature>
<dbReference type="EMBL" id="ML978068">
    <property type="protein sequence ID" value="KAF2017719.1"/>
    <property type="molecule type" value="Genomic_DNA"/>
</dbReference>
<feature type="compositionally biased region" description="Low complexity" evidence="4">
    <location>
        <begin position="16"/>
        <end position="28"/>
    </location>
</feature>
<keyword evidence="1" id="KW-0227">DNA damage</keyword>
<dbReference type="Pfam" id="PF03167">
    <property type="entry name" value="UDG"/>
    <property type="match status" value="1"/>
</dbReference>
<feature type="region of interest" description="Disordered" evidence="4">
    <location>
        <begin position="1"/>
        <end position="73"/>
    </location>
</feature>
<dbReference type="InterPro" id="IPR015637">
    <property type="entry name" value="MUG/TDG"/>
</dbReference>
<protein>
    <submittedName>
        <fullName evidence="6">DNA glycosylase</fullName>
    </submittedName>
</protein>
<dbReference type="FunFam" id="3.40.470.10:FF:000010">
    <property type="entry name" value="G/U mismatch-specific DNA glycosylase"/>
    <property type="match status" value="1"/>
</dbReference>
<dbReference type="AlphaFoldDB" id="A0A6A5XXN4"/>
<dbReference type="SUPFAM" id="SSF52141">
    <property type="entry name" value="Uracil-DNA glycosylase-like"/>
    <property type="match status" value="1"/>
</dbReference>
<keyword evidence="7" id="KW-1185">Reference proteome</keyword>
<evidence type="ECO:0000256" key="4">
    <source>
        <dbReference type="SAM" id="MobiDB-lite"/>
    </source>
</evidence>
<evidence type="ECO:0000256" key="3">
    <source>
        <dbReference type="ARBA" id="ARBA00023204"/>
    </source>
</evidence>
<dbReference type="GO" id="GO:0004844">
    <property type="term" value="F:uracil DNA N-glycosylase activity"/>
    <property type="evidence" value="ECO:0007669"/>
    <property type="project" value="TreeGrafter"/>
</dbReference>
<proteinExistence type="predicted"/>
<dbReference type="GO" id="GO:0006285">
    <property type="term" value="P:base-excision repair, AP site formation"/>
    <property type="evidence" value="ECO:0007669"/>
    <property type="project" value="InterPro"/>
</dbReference>
<dbReference type="Proteomes" id="UP000799778">
    <property type="component" value="Unassembled WGS sequence"/>
</dbReference>
<name>A0A6A5XXN4_9PLEO</name>
<dbReference type="OrthoDB" id="565731at2759"/>
<evidence type="ECO:0000256" key="2">
    <source>
        <dbReference type="ARBA" id="ARBA00022801"/>
    </source>
</evidence>
<evidence type="ECO:0000313" key="6">
    <source>
        <dbReference type="EMBL" id="KAF2017719.1"/>
    </source>
</evidence>
<feature type="compositionally biased region" description="Low complexity" evidence="4">
    <location>
        <begin position="37"/>
        <end position="56"/>
    </location>
</feature>
<dbReference type="PANTHER" id="PTHR12159">
    <property type="entry name" value="G/T AND G/U MISMATCH-SPECIFIC DNA GLYCOSYLASE"/>
    <property type="match status" value="1"/>
</dbReference>
<accession>A0A6A5XXN4</accession>
<dbReference type="PANTHER" id="PTHR12159:SF9">
    <property type="entry name" value="G_T MISMATCH-SPECIFIC THYMINE DNA GLYCOSYLASE"/>
    <property type="match status" value="1"/>
</dbReference>
<evidence type="ECO:0000259" key="5">
    <source>
        <dbReference type="Pfam" id="PF03167"/>
    </source>
</evidence>
<sequence>STPSFKAHLAKFQYGSPSPSTNPSSPTSARLSRTMKRSISSTDITTTSTTTPTRNPRPSKKKRKPSSKYAPPSLYSHLTPLTDILAPDLICICVGTNPGVQTATAGHAYAHPSNHFWKLLHASGMTPDRRLRPEEDRTLPARYGIGNTNIVDRPSRDAGELSREEMVEGAGVLDEKVGVWRPEAVLIVGKGIWEAVWRWRVGRGMRRGEFRYGWQDVRFNMGRGKVEGGGEEEVGGDGKGWDGARVYVTTSTSGLAANLKPAEKEAIWKPFGDWVQQRRADRGFKPR</sequence>
<feature type="domain" description="Uracil-DNA glycosylase-like" evidence="5">
    <location>
        <begin position="90"/>
        <end position="269"/>
    </location>
</feature>